<dbReference type="PIRSF" id="PIRSF006661">
    <property type="entry name" value="PP-lp_UCP006661"/>
    <property type="match status" value="1"/>
</dbReference>
<dbReference type="NCBIfam" id="TIGR00268">
    <property type="entry name" value="ATP-dependent sacrificial sulfur transferase LarE"/>
    <property type="match status" value="1"/>
</dbReference>
<dbReference type="SUPFAM" id="SSF52402">
    <property type="entry name" value="Adenine nucleotide alpha hydrolases-like"/>
    <property type="match status" value="1"/>
</dbReference>
<dbReference type="EMBL" id="JBHMBS010000052">
    <property type="protein sequence ID" value="MFB9682259.1"/>
    <property type="molecule type" value="Genomic_DNA"/>
</dbReference>
<protein>
    <submittedName>
        <fullName evidence="1">ATP-dependent sacrificial sulfur transferase LarE</fullName>
    </submittedName>
</protein>
<dbReference type="PANTHER" id="PTHR43169">
    <property type="entry name" value="EXSB FAMILY PROTEIN"/>
    <property type="match status" value="1"/>
</dbReference>
<sequence>MTPDAKIATLLDRLAALPSLAVAFSGGADSALVLAAAVRAAGTGRVLAVTAVSDSLAAEELDVARRFAVSLGVRHLLPRTDEAANPGYRANGRDRCYFCKSEVLDVIGRVAAEHGFAHVATGTNADDAVDPFRPGIRAADERGVLAPLRDAGLTKDEVRRASKAWGLVTWDKPAAPCLASRVAYGLEVTPARLHRIERAERAVRRLLARAGLPVTDLRVRDLGDRVRVEVDAGLASRTAGLPGLVPAVREAGFPGARVEVTAFRSGVLNTEPPRP</sequence>
<organism evidence="1 2">
    <name type="scientific">Streptosporangium vulgare</name>
    <dbReference type="NCBI Taxonomy" id="46190"/>
    <lineage>
        <taxon>Bacteria</taxon>
        <taxon>Bacillati</taxon>
        <taxon>Actinomycetota</taxon>
        <taxon>Actinomycetes</taxon>
        <taxon>Streptosporangiales</taxon>
        <taxon>Streptosporangiaceae</taxon>
        <taxon>Streptosporangium</taxon>
    </lineage>
</organism>
<dbReference type="InterPro" id="IPR052188">
    <property type="entry name" value="Ni-pincer_cofactor_biosynth"/>
</dbReference>
<dbReference type="InterPro" id="IPR014729">
    <property type="entry name" value="Rossmann-like_a/b/a_fold"/>
</dbReference>
<evidence type="ECO:0000313" key="2">
    <source>
        <dbReference type="Proteomes" id="UP001589610"/>
    </source>
</evidence>
<proteinExistence type="predicted"/>
<accession>A0ABV5TT12</accession>
<keyword evidence="2" id="KW-1185">Reference proteome</keyword>
<dbReference type="InterPro" id="IPR005232">
    <property type="entry name" value="LarE"/>
</dbReference>
<dbReference type="PANTHER" id="PTHR43169:SF2">
    <property type="entry name" value="NAD_GMP SYNTHASE DOMAIN-CONTAINING PROTEIN"/>
    <property type="match status" value="1"/>
</dbReference>
<dbReference type="GO" id="GO:0016740">
    <property type="term" value="F:transferase activity"/>
    <property type="evidence" value="ECO:0007669"/>
    <property type="project" value="UniProtKB-KW"/>
</dbReference>
<dbReference type="RefSeq" id="WP_386163862.1">
    <property type="nucleotide sequence ID" value="NZ_JBHMBS010000052.1"/>
</dbReference>
<dbReference type="Proteomes" id="UP001589610">
    <property type="component" value="Unassembled WGS sequence"/>
</dbReference>
<dbReference type="CDD" id="cd01990">
    <property type="entry name" value="LarE-like"/>
    <property type="match status" value="1"/>
</dbReference>
<keyword evidence="1" id="KW-0808">Transferase</keyword>
<dbReference type="Gene3D" id="3.40.50.620">
    <property type="entry name" value="HUPs"/>
    <property type="match status" value="1"/>
</dbReference>
<gene>
    <name evidence="1" type="primary">larE</name>
    <name evidence="1" type="ORF">ACFFRH_42875</name>
</gene>
<reference evidence="1 2" key="1">
    <citation type="submission" date="2024-09" db="EMBL/GenBank/DDBJ databases">
        <authorList>
            <person name="Sun Q."/>
            <person name="Mori K."/>
        </authorList>
    </citation>
    <scope>NUCLEOTIDE SEQUENCE [LARGE SCALE GENOMIC DNA]</scope>
    <source>
        <strain evidence="1 2">JCM 3028</strain>
    </source>
</reference>
<evidence type="ECO:0000313" key="1">
    <source>
        <dbReference type="EMBL" id="MFB9682259.1"/>
    </source>
</evidence>
<comment type="caution">
    <text evidence="1">The sequence shown here is derived from an EMBL/GenBank/DDBJ whole genome shotgun (WGS) entry which is preliminary data.</text>
</comment>
<name>A0ABV5TT12_9ACTN</name>